<dbReference type="PROSITE" id="PS50887">
    <property type="entry name" value="GGDEF"/>
    <property type="match status" value="1"/>
</dbReference>
<accession>A0ABV7PIZ0</accession>
<dbReference type="InterPro" id="IPR035919">
    <property type="entry name" value="EAL_sf"/>
</dbReference>
<dbReference type="PANTHER" id="PTHR44757:SF2">
    <property type="entry name" value="BIOFILM ARCHITECTURE MAINTENANCE PROTEIN MBAA"/>
    <property type="match status" value="1"/>
</dbReference>
<dbReference type="RefSeq" id="WP_379734300.1">
    <property type="nucleotide sequence ID" value="NZ_JBHRVV010000001.1"/>
</dbReference>
<evidence type="ECO:0000313" key="6">
    <source>
        <dbReference type="Proteomes" id="UP001595665"/>
    </source>
</evidence>
<evidence type="ECO:0000259" key="2">
    <source>
        <dbReference type="PROSITE" id="PS50113"/>
    </source>
</evidence>
<dbReference type="Pfam" id="PF08447">
    <property type="entry name" value="PAS_3"/>
    <property type="match status" value="1"/>
</dbReference>
<sequence length="791" mass="87185">MNILEQRLGRGHAAGADPGATVIADGGQRVLGASPEFLARTGLALADVAGRSLAELGAMLERSRVLAQPAGLHVVPVGAAGGVAYHAATLFEAPPAQSGDRPRNFDELLDHIPAGVVVCAADSRALFANRHALELLGPALDKMRAYPADSGTWAILRADGSVLPPSHYPVNCVLRTGEMVSDVVVGLPGPSVRWLIVNAYPVFGAGGQVGEVVVCFTDCTELKRVERSLHKSEERLRLVLRGSTDGSWDWDLVQHQLYYSERWWEMIGYAPSEQEADERTWRTFVHPDDLPRVHEYLERVMLSTERSYHIEMRLRHRDGHYVPVLARGFVLRDEDGRAVRLSGTNTDLTEAKRAEQRIYELAYFDYLTGLPNRRLLIEQLGKILTRAARTRQYGALLFIDLDNFKLLNDTLGHDVGDHLLRQVAERLRHTVRESDHLSRLGGDEFVVVLENLGESEAAAVHESQLIGGKLLAALAQPYFLAGRRSMSTPSVGVAVFGAGATSVELLLRQADLAMYRAKAEGRNTVRFFDPSMQAAADRQIELENDLRDGIRRGHFELHCQPQFDIDGALAGGEVLVRWRHALRGLVMPGEFIGLAEACGLIVPLGKLVLAESCRVLARWARDERLRELTLAVNVSAQQLREADFVGSVMDALHDSGADPRRLCLELTESVFAENVEDVSAKMNALRAHGIRFALDDFGTGYSSLSYLRRFPLAELKVDRSFVKDLPGDAHAGAIVEAILALARTLDLTVVAEGVETREQRDFLAGHGCQVLQGYLLGRPIPIEDFERRYGS</sequence>
<dbReference type="SMART" id="SM00091">
    <property type="entry name" value="PAS"/>
    <property type="match status" value="3"/>
</dbReference>
<feature type="domain" description="EAL" evidence="3">
    <location>
        <begin position="539"/>
        <end position="791"/>
    </location>
</feature>
<dbReference type="EMBL" id="JBHRVV010000001">
    <property type="protein sequence ID" value="MFC3457919.1"/>
    <property type="molecule type" value="Genomic_DNA"/>
</dbReference>
<proteinExistence type="predicted"/>
<keyword evidence="6" id="KW-1185">Reference proteome</keyword>
<dbReference type="InterPro" id="IPR035965">
    <property type="entry name" value="PAS-like_dom_sf"/>
</dbReference>
<reference evidence="6" key="1">
    <citation type="journal article" date="2019" name="Int. J. Syst. Evol. Microbiol.">
        <title>The Global Catalogue of Microorganisms (GCM) 10K type strain sequencing project: providing services to taxonomists for standard genome sequencing and annotation.</title>
        <authorList>
            <consortium name="The Broad Institute Genomics Platform"/>
            <consortium name="The Broad Institute Genome Sequencing Center for Infectious Disease"/>
            <person name="Wu L."/>
            <person name="Ma J."/>
        </authorList>
    </citation>
    <scope>NUCLEOTIDE SEQUENCE [LARGE SCALE GENOMIC DNA]</scope>
    <source>
        <strain evidence="6">CCM 7480</strain>
    </source>
</reference>
<dbReference type="SMART" id="SM00267">
    <property type="entry name" value="GGDEF"/>
    <property type="match status" value="1"/>
</dbReference>
<dbReference type="Gene3D" id="3.30.450.20">
    <property type="entry name" value="PAS domain"/>
    <property type="match status" value="2"/>
</dbReference>
<evidence type="ECO:0000259" key="4">
    <source>
        <dbReference type="PROSITE" id="PS50887"/>
    </source>
</evidence>
<gene>
    <name evidence="5" type="ORF">ACFOPH_06620</name>
</gene>
<evidence type="ECO:0000313" key="5">
    <source>
        <dbReference type="EMBL" id="MFC3457919.1"/>
    </source>
</evidence>
<dbReference type="InterPro" id="IPR001633">
    <property type="entry name" value="EAL_dom"/>
</dbReference>
<dbReference type="Pfam" id="PF00990">
    <property type="entry name" value="GGDEF"/>
    <property type="match status" value="1"/>
</dbReference>
<dbReference type="NCBIfam" id="TIGR00229">
    <property type="entry name" value="sensory_box"/>
    <property type="match status" value="1"/>
</dbReference>
<dbReference type="InterPro" id="IPR000014">
    <property type="entry name" value="PAS"/>
</dbReference>
<dbReference type="InterPro" id="IPR001610">
    <property type="entry name" value="PAC"/>
</dbReference>
<evidence type="ECO:0000259" key="1">
    <source>
        <dbReference type="PROSITE" id="PS50112"/>
    </source>
</evidence>
<dbReference type="Gene3D" id="3.30.70.270">
    <property type="match status" value="1"/>
</dbReference>
<feature type="domain" description="GGDEF" evidence="4">
    <location>
        <begin position="392"/>
        <end position="530"/>
    </location>
</feature>
<dbReference type="CDD" id="cd00130">
    <property type="entry name" value="PAS"/>
    <property type="match status" value="1"/>
</dbReference>
<dbReference type="InterPro" id="IPR013655">
    <property type="entry name" value="PAS_fold_3"/>
</dbReference>
<dbReference type="SUPFAM" id="SSF55073">
    <property type="entry name" value="Nucleotide cyclase"/>
    <property type="match status" value="1"/>
</dbReference>
<dbReference type="InterPro" id="IPR000700">
    <property type="entry name" value="PAS-assoc_C"/>
</dbReference>
<evidence type="ECO:0000259" key="3">
    <source>
        <dbReference type="PROSITE" id="PS50883"/>
    </source>
</evidence>
<dbReference type="PROSITE" id="PS50113">
    <property type="entry name" value="PAC"/>
    <property type="match status" value="2"/>
</dbReference>
<dbReference type="InterPro" id="IPR029787">
    <property type="entry name" value="Nucleotide_cyclase"/>
</dbReference>
<dbReference type="InterPro" id="IPR000160">
    <property type="entry name" value="GGDEF_dom"/>
</dbReference>
<feature type="domain" description="PAC" evidence="2">
    <location>
        <begin position="308"/>
        <end position="360"/>
    </location>
</feature>
<dbReference type="SUPFAM" id="SSF141868">
    <property type="entry name" value="EAL domain-like"/>
    <property type="match status" value="1"/>
</dbReference>
<dbReference type="NCBIfam" id="TIGR00254">
    <property type="entry name" value="GGDEF"/>
    <property type="match status" value="1"/>
</dbReference>
<dbReference type="CDD" id="cd01948">
    <property type="entry name" value="EAL"/>
    <property type="match status" value="1"/>
</dbReference>
<dbReference type="CDD" id="cd01949">
    <property type="entry name" value="GGDEF"/>
    <property type="match status" value="1"/>
</dbReference>
<dbReference type="SUPFAM" id="SSF55785">
    <property type="entry name" value="PYP-like sensor domain (PAS domain)"/>
    <property type="match status" value="2"/>
</dbReference>
<dbReference type="Pfam" id="PF08448">
    <property type="entry name" value="PAS_4"/>
    <property type="match status" value="1"/>
</dbReference>
<organism evidence="5 6">
    <name type="scientific">Massilia haematophila</name>
    <dbReference type="NCBI Taxonomy" id="457923"/>
    <lineage>
        <taxon>Bacteria</taxon>
        <taxon>Pseudomonadati</taxon>
        <taxon>Pseudomonadota</taxon>
        <taxon>Betaproteobacteria</taxon>
        <taxon>Burkholderiales</taxon>
        <taxon>Oxalobacteraceae</taxon>
        <taxon>Telluria group</taxon>
        <taxon>Massilia</taxon>
    </lineage>
</organism>
<dbReference type="Pfam" id="PF00563">
    <property type="entry name" value="EAL"/>
    <property type="match status" value="1"/>
</dbReference>
<feature type="domain" description="PAS" evidence="1">
    <location>
        <begin position="232"/>
        <end position="304"/>
    </location>
</feature>
<dbReference type="InterPro" id="IPR043128">
    <property type="entry name" value="Rev_trsase/Diguanyl_cyclase"/>
</dbReference>
<dbReference type="Gene3D" id="3.20.20.450">
    <property type="entry name" value="EAL domain"/>
    <property type="match status" value="1"/>
</dbReference>
<dbReference type="PROSITE" id="PS50883">
    <property type="entry name" value="EAL"/>
    <property type="match status" value="1"/>
</dbReference>
<comment type="caution">
    <text evidence="5">The sequence shown here is derived from an EMBL/GenBank/DDBJ whole genome shotgun (WGS) entry which is preliminary data.</text>
</comment>
<dbReference type="SMART" id="SM00052">
    <property type="entry name" value="EAL"/>
    <property type="match status" value="1"/>
</dbReference>
<dbReference type="InterPro" id="IPR013656">
    <property type="entry name" value="PAS_4"/>
</dbReference>
<dbReference type="PROSITE" id="PS50112">
    <property type="entry name" value="PAS"/>
    <property type="match status" value="1"/>
</dbReference>
<dbReference type="PANTHER" id="PTHR44757">
    <property type="entry name" value="DIGUANYLATE CYCLASE DGCP"/>
    <property type="match status" value="1"/>
</dbReference>
<dbReference type="Proteomes" id="UP001595665">
    <property type="component" value="Unassembled WGS sequence"/>
</dbReference>
<dbReference type="SMART" id="SM00086">
    <property type="entry name" value="PAC"/>
    <property type="match status" value="2"/>
</dbReference>
<feature type="domain" description="PAC" evidence="2">
    <location>
        <begin position="178"/>
        <end position="231"/>
    </location>
</feature>
<name>A0ABV7PIZ0_9BURK</name>
<dbReference type="InterPro" id="IPR052155">
    <property type="entry name" value="Biofilm_reg_signaling"/>
</dbReference>
<protein>
    <submittedName>
        <fullName evidence="5">Bifunctional diguanylate cyclase/phosphodiesterase</fullName>
    </submittedName>
</protein>